<accession>A0A1G9VUK3</accession>
<dbReference type="STRING" id="310781.SAMN05216259_101404"/>
<keyword evidence="2" id="KW-1185">Reference proteome</keyword>
<dbReference type="AlphaFoldDB" id="A0A1G9VUK3"/>
<proteinExistence type="predicted"/>
<dbReference type="EMBL" id="FNIE01000001">
    <property type="protein sequence ID" value="SDM75656.1"/>
    <property type="molecule type" value="Genomic_DNA"/>
</dbReference>
<name>A0A1G9VUK3_9ACTN</name>
<evidence type="ECO:0000313" key="1">
    <source>
        <dbReference type="EMBL" id="SDM75656.1"/>
    </source>
</evidence>
<dbReference type="Proteomes" id="UP000199341">
    <property type="component" value="Unassembled WGS sequence"/>
</dbReference>
<sequence>MPGICHVTGSLRGRGSAWTDAVLECGGCNAIVADESVLPLLAGSTAAVGVGRRRP</sequence>
<gene>
    <name evidence="1" type="ORF">SAMN05216259_101404</name>
</gene>
<protein>
    <submittedName>
        <fullName evidence="1">Uncharacterized protein</fullName>
    </submittedName>
</protein>
<evidence type="ECO:0000313" key="2">
    <source>
        <dbReference type="Proteomes" id="UP000199341"/>
    </source>
</evidence>
<reference evidence="1 2" key="1">
    <citation type="submission" date="2016-10" db="EMBL/GenBank/DDBJ databases">
        <authorList>
            <person name="de Groot N.N."/>
        </authorList>
    </citation>
    <scope>NUCLEOTIDE SEQUENCE [LARGE SCALE GENOMIC DNA]</scope>
    <source>
        <strain evidence="1 2">CGMCC 4.2022</strain>
    </source>
</reference>
<organism evidence="1 2">
    <name type="scientific">Actinacidiphila guanduensis</name>
    <dbReference type="NCBI Taxonomy" id="310781"/>
    <lineage>
        <taxon>Bacteria</taxon>
        <taxon>Bacillati</taxon>
        <taxon>Actinomycetota</taxon>
        <taxon>Actinomycetes</taxon>
        <taxon>Kitasatosporales</taxon>
        <taxon>Streptomycetaceae</taxon>
        <taxon>Actinacidiphila</taxon>
    </lineage>
</organism>